<protein>
    <recommendedName>
        <fullName evidence="4">BTB domain-containing protein</fullName>
    </recommendedName>
</protein>
<reference evidence="2 3" key="1">
    <citation type="submission" date="2024-03" db="EMBL/GenBank/DDBJ databases">
        <title>A high-quality draft genome sequence of Diaporthe vaccinii, a causative agent of upright dieback and viscid rot disease in cranberry plants.</title>
        <authorList>
            <person name="Sarrasin M."/>
            <person name="Lang B.F."/>
            <person name="Burger G."/>
        </authorList>
    </citation>
    <scope>NUCLEOTIDE SEQUENCE [LARGE SCALE GENOMIC DNA]</scope>
    <source>
        <strain evidence="2 3">IS7</strain>
    </source>
</reference>
<proteinExistence type="predicted"/>
<gene>
    <name evidence="2" type="ORF">FJTKL_07887</name>
</gene>
<keyword evidence="3" id="KW-1185">Reference proteome</keyword>
<evidence type="ECO:0000313" key="3">
    <source>
        <dbReference type="Proteomes" id="UP001600888"/>
    </source>
</evidence>
<dbReference type="Proteomes" id="UP001600888">
    <property type="component" value="Unassembled WGS sequence"/>
</dbReference>
<comment type="caution">
    <text evidence="2">The sequence shown here is derived from an EMBL/GenBank/DDBJ whole genome shotgun (WGS) entry which is preliminary data.</text>
</comment>
<feature type="compositionally biased region" description="Polar residues" evidence="1">
    <location>
        <begin position="1"/>
        <end position="11"/>
    </location>
</feature>
<accession>A0ABR4FDS1</accession>
<evidence type="ECO:0008006" key="4">
    <source>
        <dbReference type="Google" id="ProtNLM"/>
    </source>
</evidence>
<feature type="compositionally biased region" description="Low complexity" evidence="1">
    <location>
        <begin position="19"/>
        <end position="28"/>
    </location>
</feature>
<sequence length="318" mass="35344">MSSNVPTNEQNAAVDAGSDTDSISSLSSQAANMNLDRSSPPALLSSEASDEEGDITIIKEDSPSKEEGPDEEGQMPFLDKYGQPVTEGTPPEDFGCWPEYLLFCKQGPKLKIRLAVVKTGVAVGYRKVDYSKKLLVDHSEYFRGLYRAGMAMAEGEVGHLNLNDIDIVSFERLYMVISSGHPAAHHNIGPSFRTLSDLLDCAVLCDRFMMRRIEGWVRKMMNDYMAEMAGWSVRYQQEVIAHPNAGLLAQHRERVLDVSDAYERTISMSGDSINLPLQPHRYVSFLISACPRVLLAQMVNEFPPPLVVELAREMLVPT</sequence>
<evidence type="ECO:0000256" key="1">
    <source>
        <dbReference type="SAM" id="MobiDB-lite"/>
    </source>
</evidence>
<evidence type="ECO:0000313" key="2">
    <source>
        <dbReference type="EMBL" id="KAL2292824.1"/>
    </source>
</evidence>
<feature type="region of interest" description="Disordered" evidence="1">
    <location>
        <begin position="1"/>
        <end position="81"/>
    </location>
</feature>
<feature type="compositionally biased region" description="Low complexity" evidence="1">
    <location>
        <begin position="38"/>
        <end position="47"/>
    </location>
</feature>
<dbReference type="EMBL" id="JBAWTH010000002">
    <property type="protein sequence ID" value="KAL2292824.1"/>
    <property type="molecule type" value="Genomic_DNA"/>
</dbReference>
<feature type="compositionally biased region" description="Basic and acidic residues" evidence="1">
    <location>
        <begin position="57"/>
        <end position="67"/>
    </location>
</feature>
<organism evidence="2 3">
    <name type="scientific">Diaporthe vaccinii</name>
    <dbReference type="NCBI Taxonomy" id="105482"/>
    <lineage>
        <taxon>Eukaryota</taxon>
        <taxon>Fungi</taxon>
        <taxon>Dikarya</taxon>
        <taxon>Ascomycota</taxon>
        <taxon>Pezizomycotina</taxon>
        <taxon>Sordariomycetes</taxon>
        <taxon>Sordariomycetidae</taxon>
        <taxon>Diaporthales</taxon>
        <taxon>Diaporthaceae</taxon>
        <taxon>Diaporthe</taxon>
        <taxon>Diaporthe eres species complex</taxon>
    </lineage>
</organism>
<name>A0ABR4FDS1_9PEZI</name>